<dbReference type="AlphaFoldDB" id="A0AAD7KH08"/>
<feature type="transmembrane region" description="Helical" evidence="2">
    <location>
        <begin position="30"/>
        <end position="52"/>
    </location>
</feature>
<evidence type="ECO:0000256" key="2">
    <source>
        <dbReference type="SAM" id="Phobius"/>
    </source>
</evidence>
<keyword evidence="2" id="KW-0812">Transmembrane</keyword>
<evidence type="ECO:0000256" key="1">
    <source>
        <dbReference type="SAM" id="MobiDB-lite"/>
    </source>
</evidence>
<dbReference type="EMBL" id="JARJLG010000001">
    <property type="protein sequence ID" value="KAJ7785367.1"/>
    <property type="molecule type" value="Genomic_DNA"/>
</dbReference>
<proteinExistence type="predicted"/>
<accession>A0AAD7KH08</accession>
<keyword evidence="4" id="KW-1185">Reference proteome</keyword>
<sequence>MSSTNATSVTSAATSTNTSGSGSLPNGTNYFFGFLIAFIAFLFVFLSLGLFARRRRMRLMREFLLYGGTEDDGPGIAQTEPVLWQPAYTDARGSQWSDIMVRCSMIDTGYHNDALQPLSSSLVQREELVNEKTPAEATPPRNPLTAFLGFPPSKPRRKSPQRILVTEGMNIAVMINMPQPPEARREEDEPPECQIGTLMVPWKDADLVQT</sequence>
<keyword evidence="2" id="KW-1133">Transmembrane helix</keyword>
<reference evidence="3" key="1">
    <citation type="submission" date="2023-03" db="EMBL/GenBank/DDBJ databases">
        <title>Massive genome expansion in bonnet fungi (Mycena s.s.) driven by repeated elements and novel gene families across ecological guilds.</title>
        <authorList>
            <consortium name="Lawrence Berkeley National Laboratory"/>
            <person name="Harder C.B."/>
            <person name="Miyauchi S."/>
            <person name="Viragh M."/>
            <person name="Kuo A."/>
            <person name="Thoen E."/>
            <person name="Andreopoulos B."/>
            <person name="Lu D."/>
            <person name="Skrede I."/>
            <person name="Drula E."/>
            <person name="Henrissat B."/>
            <person name="Morin E."/>
            <person name="Kohler A."/>
            <person name="Barry K."/>
            <person name="LaButti K."/>
            <person name="Morin E."/>
            <person name="Salamov A."/>
            <person name="Lipzen A."/>
            <person name="Mereny Z."/>
            <person name="Hegedus B."/>
            <person name="Baldrian P."/>
            <person name="Stursova M."/>
            <person name="Weitz H."/>
            <person name="Taylor A."/>
            <person name="Grigoriev I.V."/>
            <person name="Nagy L.G."/>
            <person name="Martin F."/>
            <person name="Kauserud H."/>
        </authorList>
    </citation>
    <scope>NUCLEOTIDE SEQUENCE</scope>
    <source>
        <strain evidence="3">CBHHK188m</strain>
    </source>
</reference>
<comment type="caution">
    <text evidence="3">The sequence shown here is derived from an EMBL/GenBank/DDBJ whole genome shotgun (WGS) entry which is preliminary data.</text>
</comment>
<evidence type="ECO:0000313" key="4">
    <source>
        <dbReference type="Proteomes" id="UP001215280"/>
    </source>
</evidence>
<dbReference type="Proteomes" id="UP001215280">
    <property type="component" value="Unassembled WGS sequence"/>
</dbReference>
<protein>
    <submittedName>
        <fullName evidence="3">Uncharacterized protein</fullName>
    </submittedName>
</protein>
<evidence type="ECO:0000313" key="3">
    <source>
        <dbReference type="EMBL" id="KAJ7785367.1"/>
    </source>
</evidence>
<organism evidence="3 4">
    <name type="scientific">Mycena maculata</name>
    <dbReference type="NCBI Taxonomy" id="230809"/>
    <lineage>
        <taxon>Eukaryota</taxon>
        <taxon>Fungi</taxon>
        <taxon>Dikarya</taxon>
        <taxon>Basidiomycota</taxon>
        <taxon>Agaricomycotina</taxon>
        <taxon>Agaricomycetes</taxon>
        <taxon>Agaricomycetidae</taxon>
        <taxon>Agaricales</taxon>
        <taxon>Marasmiineae</taxon>
        <taxon>Mycenaceae</taxon>
        <taxon>Mycena</taxon>
    </lineage>
</organism>
<feature type="region of interest" description="Disordered" evidence="1">
    <location>
        <begin position="131"/>
        <end position="160"/>
    </location>
</feature>
<feature type="region of interest" description="Disordered" evidence="1">
    <location>
        <begin position="1"/>
        <end position="21"/>
    </location>
</feature>
<name>A0AAD7KH08_9AGAR</name>
<keyword evidence="2" id="KW-0472">Membrane</keyword>
<gene>
    <name evidence="3" type="ORF">DFH07DRAFT_1054678</name>
</gene>